<dbReference type="Proteomes" id="UP001431010">
    <property type="component" value="Chromosome"/>
</dbReference>
<sequence length="317" mass="33895">MTHDALLSRDRMAPRLTFALVMLAMLATSGSAVARNDKTDDETGEPAPSGIANVYIDFRTNYAYVPGGALSTGLGDTSLFGALSEIATLRKLLDRPVLPGRPQLSAPTNQGIGVDVPLTVDLGDSLSLYGGFTGSTSYNGLSGWSDVAVTSWFLGFQADVYQQNGGVFPTLTLQSTLTRSVPDAPLATTSVNTVVEAKYALDPDETRGWLAGVQYTHVEVDSALARVGSTTAGYVGGFYQWDNNWKVSARAGIQSFGGAQLLAVTPLASYTQPLIRLDLDRMDDDDNRLFGVTAQIAWAPKPVYQLTVRTPLYAIKN</sequence>
<dbReference type="EMBL" id="CP088156">
    <property type="protein sequence ID" value="UFZ04289.1"/>
    <property type="molecule type" value="Genomic_DNA"/>
</dbReference>
<keyword evidence="1" id="KW-0732">Signal</keyword>
<reference evidence="2" key="1">
    <citation type="journal article" date="2024" name="Antonie Van Leeuwenhoek">
        <title>Bradyrhizobium ontarionense sp. nov., a novel bacterial symbiont isolated from Aeschynomene indica (Indian jointvetch), harbours photosynthesis, nitrogen fixation and nitrous oxide (N2O) reductase genes.</title>
        <authorList>
            <person name="Bromfield E.S.P."/>
            <person name="Cloutier S."/>
        </authorList>
    </citation>
    <scope>NUCLEOTIDE SEQUENCE</scope>
    <source>
        <strain evidence="2">A19</strain>
    </source>
</reference>
<organism evidence="2 3">
    <name type="scientific">Bradyrhizobium ontarionense</name>
    <dbReference type="NCBI Taxonomy" id="2898149"/>
    <lineage>
        <taxon>Bacteria</taxon>
        <taxon>Pseudomonadati</taxon>
        <taxon>Pseudomonadota</taxon>
        <taxon>Alphaproteobacteria</taxon>
        <taxon>Hyphomicrobiales</taxon>
        <taxon>Nitrobacteraceae</taxon>
        <taxon>Bradyrhizobium</taxon>
    </lineage>
</organism>
<evidence type="ECO:0008006" key="4">
    <source>
        <dbReference type="Google" id="ProtNLM"/>
    </source>
</evidence>
<proteinExistence type="predicted"/>
<keyword evidence="3" id="KW-1185">Reference proteome</keyword>
<name>A0ABY3RBG8_9BRAD</name>
<feature type="chain" id="PRO_5046879184" description="Transporter" evidence="1">
    <location>
        <begin position="35"/>
        <end position="317"/>
    </location>
</feature>
<evidence type="ECO:0000313" key="3">
    <source>
        <dbReference type="Proteomes" id="UP001431010"/>
    </source>
</evidence>
<feature type="signal peptide" evidence="1">
    <location>
        <begin position="1"/>
        <end position="34"/>
    </location>
</feature>
<gene>
    <name evidence="2" type="ORF">LQG66_34740</name>
</gene>
<protein>
    <recommendedName>
        <fullName evidence="4">Transporter</fullName>
    </recommendedName>
</protein>
<accession>A0ABY3RBG8</accession>
<evidence type="ECO:0000313" key="2">
    <source>
        <dbReference type="EMBL" id="UFZ04289.1"/>
    </source>
</evidence>
<evidence type="ECO:0000256" key="1">
    <source>
        <dbReference type="SAM" id="SignalP"/>
    </source>
</evidence>